<dbReference type="InterPro" id="IPR035093">
    <property type="entry name" value="RelE/ParE_toxin_dom_sf"/>
</dbReference>
<dbReference type="EMBL" id="CAADFJ010000001">
    <property type="protein sequence ID" value="VFJ95122.1"/>
    <property type="molecule type" value="Genomic_DNA"/>
</dbReference>
<keyword evidence="1" id="KW-1277">Toxin-antitoxin system</keyword>
<reference evidence="2" key="1">
    <citation type="submission" date="2019-02" db="EMBL/GenBank/DDBJ databases">
        <authorList>
            <person name="Gruber-Vodicka R. H."/>
            <person name="Seah K. B. B."/>
        </authorList>
    </citation>
    <scope>NUCLEOTIDE SEQUENCE</scope>
    <source>
        <strain evidence="4">BECK_SA2B12</strain>
        <strain evidence="2">BECK_SA2B15</strain>
        <strain evidence="3">BECK_SA2B20</strain>
    </source>
</reference>
<dbReference type="Pfam" id="PF05016">
    <property type="entry name" value="ParE_toxin"/>
    <property type="match status" value="1"/>
</dbReference>
<evidence type="ECO:0000313" key="4">
    <source>
        <dbReference type="EMBL" id="VFJ95122.1"/>
    </source>
</evidence>
<dbReference type="InterPro" id="IPR007712">
    <property type="entry name" value="RelE/ParE_toxin"/>
</dbReference>
<accession>A0A450U6H9</accession>
<name>A0A450U6H9_9GAMM</name>
<evidence type="ECO:0000256" key="1">
    <source>
        <dbReference type="ARBA" id="ARBA00022649"/>
    </source>
</evidence>
<sequence length="111" mass="13413">MFNVDVHPDVYAELEHSRMWYEERADNLGTEFITEVNKAIEMIGEAPMMWPFHDKQHDIQRYLVHRFPYAVIYRVKDEIVRIIAVMHLRRHPDYWRGRVGHWNSGDGNQPH</sequence>
<evidence type="ECO:0000313" key="2">
    <source>
        <dbReference type="EMBL" id="VFJ87220.1"/>
    </source>
</evidence>
<dbReference type="AlphaFoldDB" id="A0A450U6H9"/>
<evidence type="ECO:0000313" key="3">
    <source>
        <dbReference type="EMBL" id="VFJ88881.1"/>
    </source>
</evidence>
<dbReference type="EMBL" id="CAADFI010000002">
    <property type="protein sequence ID" value="VFJ88881.1"/>
    <property type="molecule type" value="Genomic_DNA"/>
</dbReference>
<dbReference type="EMBL" id="CAADFG010000002">
    <property type="protein sequence ID" value="VFJ87220.1"/>
    <property type="molecule type" value="Genomic_DNA"/>
</dbReference>
<gene>
    <name evidence="2" type="ORF">BECKH772A_GA0070896_1000257</name>
    <name evidence="3" type="ORF">BECKH772B_GA0070898_1000253</name>
    <name evidence="4" type="ORF">BECKH772C_GA0070978_10001104</name>
</gene>
<protein>
    <submittedName>
        <fullName evidence="2">Plasmid stabilization system protein ParE</fullName>
    </submittedName>
</protein>
<dbReference type="Gene3D" id="3.30.2310.20">
    <property type="entry name" value="RelE-like"/>
    <property type="match status" value="1"/>
</dbReference>
<organism evidence="2">
    <name type="scientific">Candidatus Kentrum eta</name>
    <dbReference type="NCBI Taxonomy" id="2126337"/>
    <lineage>
        <taxon>Bacteria</taxon>
        <taxon>Pseudomonadati</taxon>
        <taxon>Pseudomonadota</taxon>
        <taxon>Gammaproteobacteria</taxon>
        <taxon>Candidatus Kentrum</taxon>
    </lineage>
</organism>
<proteinExistence type="predicted"/>